<feature type="region of interest" description="Disordered" evidence="1">
    <location>
        <begin position="1"/>
        <end position="28"/>
    </location>
</feature>
<organism evidence="2 3">
    <name type="scientific">Roseiconus lacunae</name>
    <dbReference type="NCBI Taxonomy" id="2605694"/>
    <lineage>
        <taxon>Bacteria</taxon>
        <taxon>Pseudomonadati</taxon>
        <taxon>Planctomycetota</taxon>
        <taxon>Planctomycetia</taxon>
        <taxon>Pirellulales</taxon>
        <taxon>Pirellulaceae</taxon>
        <taxon>Roseiconus</taxon>
    </lineage>
</organism>
<protein>
    <submittedName>
        <fullName evidence="2">Uncharacterized protein</fullName>
    </submittedName>
</protein>
<sequence length="70" mass="8073">MSSSNRPHIDFDANLSQDGKPTGPIRLPAKNATEFVNEFNRLYGRRRYRITSDVGSISEKAGDYDDRRRR</sequence>
<comment type="caution">
    <text evidence="2">The sequence shown here is derived from an EMBL/GenBank/DDBJ whole genome shotgun (WGS) entry which is preliminary data.</text>
</comment>
<dbReference type="Proteomes" id="UP001239462">
    <property type="component" value="Unassembled WGS sequence"/>
</dbReference>
<accession>A0ABT7PIE8</accession>
<gene>
    <name evidence="2" type="ORF">QTN89_11545</name>
</gene>
<name>A0ABT7PIE8_9BACT</name>
<evidence type="ECO:0000313" key="2">
    <source>
        <dbReference type="EMBL" id="MDM4016069.1"/>
    </source>
</evidence>
<proteinExistence type="predicted"/>
<evidence type="ECO:0000256" key="1">
    <source>
        <dbReference type="SAM" id="MobiDB-lite"/>
    </source>
</evidence>
<keyword evidence="3" id="KW-1185">Reference proteome</keyword>
<evidence type="ECO:0000313" key="3">
    <source>
        <dbReference type="Proteomes" id="UP001239462"/>
    </source>
</evidence>
<dbReference type="EMBL" id="JASZZN010000007">
    <property type="protein sequence ID" value="MDM4016069.1"/>
    <property type="molecule type" value="Genomic_DNA"/>
</dbReference>
<dbReference type="RefSeq" id="WP_289163671.1">
    <property type="nucleotide sequence ID" value="NZ_JASZZN010000007.1"/>
</dbReference>
<reference evidence="2 3" key="1">
    <citation type="submission" date="2023-06" db="EMBL/GenBank/DDBJ databases">
        <title>Roseiconus lacunae JC819 isolated from Gulf of Mannar region, Tamil Nadu.</title>
        <authorList>
            <person name="Pk S."/>
            <person name="Ch S."/>
            <person name="Ch V.R."/>
        </authorList>
    </citation>
    <scope>NUCLEOTIDE SEQUENCE [LARGE SCALE GENOMIC DNA]</scope>
    <source>
        <strain evidence="2 3">JC819</strain>
    </source>
</reference>